<feature type="compositionally biased region" description="Polar residues" evidence="1">
    <location>
        <begin position="1"/>
        <end position="21"/>
    </location>
</feature>
<evidence type="ECO:0000313" key="2">
    <source>
        <dbReference type="EMBL" id="KZS93286.1"/>
    </source>
</evidence>
<feature type="region of interest" description="Disordered" evidence="1">
    <location>
        <begin position="1"/>
        <end position="33"/>
    </location>
</feature>
<name>A0A164UJE7_9AGAM</name>
<dbReference type="EMBL" id="KV419407">
    <property type="protein sequence ID" value="KZS93286.1"/>
    <property type="molecule type" value="Genomic_DNA"/>
</dbReference>
<protein>
    <submittedName>
        <fullName evidence="2">Uncharacterized protein</fullName>
    </submittedName>
</protein>
<dbReference type="OrthoDB" id="9985637at2759"/>
<dbReference type="STRING" id="1314777.A0A164UJE7"/>
<gene>
    <name evidence="2" type="ORF">SISNIDRAFT_549673</name>
</gene>
<accession>A0A164UJE7</accession>
<proteinExistence type="predicted"/>
<dbReference type="Gene3D" id="3.30.450.30">
    <property type="entry name" value="Dynein light chain 2a, cytoplasmic"/>
    <property type="match status" value="1"/>
</dbReference>
<keyword evidence="3" id="KW-1185">Reference proteome</keyword>
<dbReference type="PANTHER" id="PTHR10779">
    <property type="entry name" value="DYNEIN LIGHT CHAIN ROADBLOCK"/>
    <property type="match status" value="1"/>
</dbReference>
<reference evidence="2 3" key="1">
    <citation type="journal article" date="2016" name="Mol. Biol. Evol.">
        <title>Comparative Genomics of Early-Diverging Mushroom-Forming Fungi Provides Insights into the Origins of Lignocellulose Decay Capabilities.</title>
        <authorList>
            <person name="Nagy L.G."/>
            <person name="Riley R."/>
            <person name="Tritt A."/>
            <person name="Adam C."/>
            <person name="Daum C."/>
            <person name="Floudas D."/>
            <person name="Sun H."/>
            <person name="Yadav J.S."/>
            <person name="Pangilinan J."/>
            <person name="Larsson K.H."/>
            <person name="Matsuura K."/>
            <person name="Barry K."/>
            <person name="Labutti K."/>
            <person name="Kuo R."/>
            <person name="Ohm R.A."/>
            <person name="Bhattacharya S.S."/>
            <person name="Shirouzu T."/>
            <person name="Yoshinaga Y."/>
            <person name="Martin F.M."/>
            <person name="Grigoriev I.V."/>
            <person name="Hibbett D.S."/>
        </authorList>
    </citation>
    <scope>NUCLEOTIDE SEQUENCE [LARGE SCALE GENOMIC DNA]</scope>
    <source>
        <strain evidence="2 3">HHB9708</strain>
    </source>
</reference>
<evidence type="ECO:0000256" key="1">
    <source>
        <dbReference type="SAM" id="MobiDB-lite"/>
    </source>
</evidence>
<organism evidence="2 3">
    <name type="scientific">Sistotremastrum niveocremeum HHB9708</name>
    <dbReference type="NCBI Taxonomy" id="1314777"/>
    <lineage>
        <taxon>Eukaryota</taxon>
        <taxon>Fungi</taxon>
        <taxon>Dikarya</taxon>
        <taxon>Basidiomycota</taxon>
        <taxon>Agaricomycotina</taxon>
        <taxon>Agaricomycetes</taxon>
        <taxon>Sistotremastrales</taxon>
        <taxon>Sistotremastraceae</taxon>
        <taxon>Sertulicium</taxon>
        <taxon>Sertulicium niveocremeum</taxon>
    </lineage>
</organism>
<evidence type="ECO:0000313" key="3">
    <source>
        <dbReference type="Proteomes" id="UP000076722"/>
    </source>
</evidence>
<sequence length="135" mass="14521">MVSSFPSQGTSTTDVVSQNGPSSTSSSTNAPVSPELEQILSSLTTNRSVLGYIVLTRTSPIGIVRHSGVVFDGEQGKKYASAVKRIVDAVRVGLEDVSGAEGDELKFMRVRTKRHELIISPDERYLLAVIRDPSS</sequence>
<dbReference type="AlphaFoldDB" id="A0A164UJE7"/>
<dbReference type="SUPFAM" id="SSF103196">
    <property type="entry name" value="Roadblock/LC7 domain"/>
    <property type="match status" value="1"/>
</dbReference>
<dbReference type="Proteomes" id="UP000076722">
    <property type="component" value="Unassembled WGS sequence"/>
</dbReference>